<feature type="transmembrane region" description="Helical" evidence="2">
    <location>
        <begin position="141"/>
        <end position="160"/>
    </location>
</feature>
<sequence length="177" mass="19813">MTINKLITSKQYYHYLTFYLVFILIVAIIGFGKLPGGKRIFTNTKASMRPLISNNSLTVVKPFDYYDAGDIISYYQQVDGQETIVTHRIAQIGGNVYVTKGDSNKAIDSEVVRPRLIIGKVILIVPWFGLVFSIVKSPWGTNLLILLPAAAVISLEIYRIKILIFGKTKPKKAGFNN</sequence>
<evidence type="ECO:0000313" key="3">
    <source>
        <dbReference type="EMBL" id="KKS79922.1"/>
    </source>
</evidence>
<dbReference type="AlphaFoldDB" id="A0A0G1C2X5"/>
<dbReference type="GO" id="GO:0009003">
    <property type="term" value="F:signal peptidase activity"/>
    <property type="evidence" value="ECO:0007669"/>
    <property type="project" value="UniProtKB-EC"/>
</dbReference>
<feature type="transmembrane region" description="Helical" evidence="2">
    <location>
        <begin position="117"/>
        <end position="135"/>
    </location>
</feature>
<dbReference type="GO" id="GO:0004252">
    <property type="term" value="F:serine-type endopeptidase activity"/>
    <property type="evidence" value="ECO:0007669"/>
    <property type="project" value="UniProtKB-UniRule"/>
</dbReference>
<dbReference type="GO" id="GO:0006465">
    <property type="term" value="P:signal peptide processing"/>
    <property type="evidence" value="ECO:0007669"/>
    <property type="project" value="UniProtKB-UniRule"/>
</dbReference>
<comment type="caution">
    <text evidence="3">The sequence shown here is derived from an EMBL/GenBank/DDBJ whole genome shotgun (WGS) entry which is preliminary data.</text>
</comment>
<keyword evidence="2" id="KW-0812">Transmembrane</keyword>
<dbReference type="EMBL" id="LCEW01000024">
    <property type="protein sequence ID" value="KKS79922.1"/>
    <property type="molecule type" value="Genomic_DNA"/>
</dbReference>
<feature type="transmembrane region" description="Helical" evidence="2">
    <location>
        <begin position="12"/>
        <end position="31"/>
    </location>
</feature>
<dbReference type="EC" id="3.4.21.89" evidence="1"/>
<accession>A0A0G1C2X5</accession>
<keyword evidence="2" id="KW-0472">Membrane</keyword>
<keyword evidence="2" id="KW-1133">Transmembrane helix</keyword>
<dbReference type="NCBIfam" id="TIGR02228">
    <property type="entry name" value="sigpep_I_arch"/>
    <property type="match status" value="1"/>
</dbReference>
<dbReference type="GO" id="GO:0016020">
    <property type="term" value="C:membrane"/>
    <property type="evidence" value="ECO:0007669"/>
    <property type="project" value="UniProtKB-UniRule"/>
</dbReference>
<evidence type="ECO:0000256" key="2">
    <source>
        <dbReference type="SAM" id="Phobius"/>
    </source>
</evidence>
<dbReference type="InterPro" id="IPR001733">
    <property type="entry name" value="Peptidase_S26B"/>
</dbReference>
<evidence type="ECO:0000256" key="1">
    <source>
        <dbReference type="NCBIfam" id="TIGR02228"/>
    </source>
</evidence>
<gene>
    <name evidence="3" type="ORF">UV54_C0024G0006</name>
</gene>
<protein>
    <recommendedName>
        <fullName evidence="1">Signal peptidase I</fullName>
        <ecNumber evidence="1">3.4.21.89</ecNumber>
    </recommendedName>
</protein>
<reference evidence="3 4" key="1">
    <citation type="journal article" date="2015" name="Nature">
        <title>rRNA introns, odd ribosomes, and small enigmatic genomes across a large radiation of phyla.</title>
        <authorList>
            <person name="Brown C.T."/>
            <person name="Hug L.A."/>
            <person name="Thomas B.C."/>
            <person name="Sharon I."/>
            <person name="Castelle C.J."/>
            <person name="Singh A."/>
            <person name="Wilkins M.J."/>
            <person name="Williams K.H."/>
            <person name="Banfield J.F."/>
        </authorList>
    </citation>
    <scope>NUCLEOTIDE SEQUENCE [LARGE SCALE GENOMIC DNA]</scope>
</reference>
<proteinExistence type="predicted"/>
<dbReference type="Proteomes" id="UP000034213">
    <property type="component" value="Unassembled WGS sequence"/>
</dbReference>
<organism evidence="3 4">
    <name type="scientific">Candidatus Beckwithbacteria bacterium GW2011_GWA2_43_10</name>
    <dbReference type="NCBI Taxonomy" id="1618369"/>
    <lineage>
        <taxon>Bacteria</taxon>
        <taxon>Candidatus Beckwithiibacteriota</taxon>
    </lineage>
</organism>
<dbReference type="STRING" id="1618369.UV54_C0024G0006"/>
<name>A0A0G1C2X5_9BACT</name>
<evidence type="ECO:0000313" key="4">
    <source>
        <dbReference type="Proteomes" id="UP000034213"/>
    </source>
</evidence>